<organism evidence="2 3">
    <name type="scientific">Plutella xylostella</name>
    <name type="common">Diamondback moth</name>
    <name type="synonym">Plutella maculipennis</name>
    <dbReference type="NCBI Taxonomy" id="51655"/>
    <lineage>
        <taxon>Eukaryota</taxon>
        <taxon>Metazoa</taxon>
        <taxon>Ecdysozoa</taxon>
        <taxon>Arthropoda</taxon>
        <taxon>Hexapoda</taxon>
        <taxon>Insecta</taxon>
        <taxon>Pterygota</taxon>
        <taxon>Neoptera</taxon>
        <taxon>Endopterygota</taxon>
        <taxon>Lepidoptera</taxon>
        <taxon>Glossata</taxon>
        <taxon>Ditrysia</taxon>
        <taxon>Yponomeutoidea</taxon>
        <taxon>Plutellidae</taxon>
        <taxon>Plutella</taxon>
    </lineage>
</organism>
<evidence type="ECO:0000256" key="1">
    <source>
        <dbReference type="SAM" id="MobiDB-lite"/>
    </source>
</evidence>
<keyword evidence="3" id="KW-1185">Reference proteome</keyword>
<accession>A0ABQ7PVB7</accession>
<feature type="region of interest" description="Disordered" evidence="1">
    <location>
        <begin position="1"/>
        <end position="47"/>
    </location>
</feature>
<dbReference type="EMBL" id="JAHIBW010000029">
    <property type="protein sequence ID" value="KAG7296370.1"/>
    <property type="molecule type" value="Genomic_DNA"/>
</dbReference>
<gene>
    <name evidence="2" type="ORF">JYU34_021511</name>
</gene>
<evidence type="ECO:0000313" key="2">
    <source>
        <dbReference type="EMBL" id="KAG7296370.1"/>
    </source>
</evidence>
<comment type="caution">
    <text evidence="2">The sequence shown here is derived from an EMBL/GenBank/DDBJ whole genome shotgun (WGS) entry which is preliminary data.</text>
</comment>
<name>A0ABQ7PVB7_PLUXY</name>
<evidence type="ECO:0000313" key="3">
    <source>
        <dbReference type="Proteomes" id="UP000823941"/>
    </source>
</evidence>
<feature type="region of interest" description="Disordered" evidence="1">
    <location>
        <begin position="78"/>
        <end position="117"/>
    </location>
</feature>
<reference evidence="2 3" key="1">
    <citation type="submission" date="2021-06" db="EMBL/GenBank/DDBJ databases">
        <title>A haploid diamondback moth (Plutella xylostella L.) genome assembly resolves 31 chromosomes and identifies a diamide resistance mutation.</title>
        <authorList>
            <person name="Ward C.M."/>
            <person name="Perry K.D."/>
            <person name="Baker G."/>
            <person name="Powis K."/>
            <person name="Heckel D.G."/>
            <person name="Baxter S.W."/>
        </authorList>
    </citation>
    <scope>NUCLEOTIDE SEQUENCE [LARGE SCALE GENOMIC DNA]</scope>
    <source>
        <strain evidence="2 3">LV</strain>
        <tissue evidence="2">Single pupa</tissue>
    </source>
</reference>
<sequence>MQLIGRGGGRGRGRWRRVLTVIPGGPVRPSAPTGPGGPRSSGAVCSSDRSVDELLNIVEEDGEMLLIDRNYWVLTVIPGGPVRPSAPTGPGGPRSSGAVCSSDSSVDVLQPQVPSDA</sequence>
<proteinExistence type="predicted"/>
<feature type="compositionally biased region" description="Low complexity" evidence="1">
    <location>
        <begin position="95"/>
        <end position="108"/>
    </location>
</feature>
<dbReference type="Proteomes" id="UP000823941">
    <property type="component" value="Chromosome 29"/>
</dbReference>
<protein>
    <submittedName>
        <fullName evidence="2">Uncharacterized protein</fullName>
    </submittedName>
</protein>